<sequence length="263" mass="28866" precursor="true">MRDRLTRPSPLAAVALLVAAALGAAQAGGESKPDDPFATARDRMVRRHLAERGIEDPAVLEAFRTVPRHKFVPESYQRLSYEDESIPIGEGQTITTPYEVAFMTEVLEPKPTDRVYEVGTGSGFQAAILGQIVDEVYSIEIHEPLAKRAAEVIKELGYENIHSRPGDGYLGWPEAAPFDKIIVTCAPEAIPPPLVEQLKEGGRLVIPIGSRFDQKVYVFDKKGGKLEGGAVRPTLFVPMTGKAQREAAERRARGEDEPEPRDP</sequence>
<keyword evidence="9" id="KW-0732">Signal</keyword>
<dbReference type="GO" id="GO:0030091">
    <property type="term" value="P:protein repair"/>
    <property type="evidence" value="ECO:0007669"/>
    <property type="project" value="UniProtKB-UniRule"/>
</dbReference>
<accession>A0A518HAY2</accession>
<dbReference type="GO" id="GO:0004719">
    <property type="term" value="F:protein-L-isoaspartate (D-aspartate) O-methyltransferase activity"/>
    <property type="evidence" value="ECO:0007669"/>
    <property type="project" value="UniProtKB-UniRule"/>
</dbReference>
<comment type="similarity">
    <text evidence="2 7">Belongs to the methyltransferase superfamily. L-isoaspartyl/D-aspartyl protein methyltransferase family.</text>
</comment>
<dbReference type="AlphaFoldDB" id="A0A518HAY2"/>
<evidence type="ECO:0000256" key="6">
    <source>
        <dbReference type="ARBA" id="ARBA00022691"/>
    </source>
</evidence>
<dbReference type="NCBIfam" id="TIGR00080">
    <property type="entry name" value="pimt"/>
    <property type="match status" value="1"/>
</dbReference>
<evidence type="ECO:0000256" key="3">
    <source>
        <dbReference type="ARBA" id="ARBA00022490"/>
    </source>
</evidence>
<name>A0A518HAY2_9BACT</name>
<evidence type="ECO:0000256" key="8">
    <source>
        <dbReference type="SAM" id="MobiDB-lite"/>
    </source>
</evidence>
<comment type="catalytic activity">
    <reaction evidence="7">
        <text>[protein]-L-isoaspartate + S-adenosyl-L-methionine = [protein]-L-isoaspartate alpha-methyl ester + S-adenosyl-L-homocysteine</text>
        <dbReference type="Rhea" id="RHEA:12705"/>
        <dbReference type="Rhea" id="RHEA-COMP:12143"/>
        <dbReference type="Rhea" id="RHEA-COMP:12144"/>
        <dbReference type="ChEBI" id="CHEBI:57856"/>
        <dbReference type="ChEBI" id="CHEBI:59789"/>
        <dbReference type="ChEBI" id="CHEBI:90596"/>
        <dbReference type="ChEBI" id="CHEBI:90598"/>
        <dbReference type="EC" id="2.1.1.77"/>
    </reaction>
</comment>
<dbReference type="Proteomes" id="UP000317835">
    <property type="component" value="Chromosome"/>
</dbReference>
<dbReference type="InterPro" id="IPR000682">
    <property type="entry name" value="PCMT"/>
</dbReference>
<evidence type="ECO:0000256" key="5">
    <source>
        <dbReference type="ARBA" id="ARBA00022679"/>
    </source>
</evidence>
<dbReference type="CDD" id="cd02440">
    <property type="entry name" value="AdoMet_MTases"/>
    <property type="match status" value="1"/>
</dbReference>
<evidence type="ECO:0000256" key="9">
    <source>
        <dbReference type="SAM" id="SignalP"/>
    </source>
</evidence>
<organism evidence="10 11">
    <name type="scientific">Tautonia plasticadhaerens</name>
    <dbReference type="NCBI Taxonomy" id="2527974"/>
    <lineage>
        <taxon>Bacteria</taxon>
        <taxon>Pseudomonadati</taxon>
        <taxon>Planctomycetota</taxon>
        <taxon>Planctomycetia</taxon>
        <taxon>Isosphaerales</taxon>
        <taxon>Isosphaeraceae</taxon>
        <taxon>Tautonia</taxon>
    </lineage>
</organism>
<protein>
    <recommendedName>
        <fullName evidence="7">Protein-L-isoaspartate O-methyltransferase</fullName>
        <ecNumber evidence="7">2.1.1.77</ecNumber>
    </recommendedName>
    <alternativeName>
        <fullName evidence="7">L-isoaspartyl protein carboxyl methyltransferase</fullName>
    </alternativeName>
    <alternativeName>
        <fullName evidence="7">Protein L-isoaspartyl methyltransferase</fullName>
    </alternativeName>
    <alternativeName>
        <fullName evidence="7">Protein-beta-aspartate methyltransferase</fullName>
        <shortName evidence="7">PIMT</shortName>
    </alternativeName>
</protein>
<reference evidence="10 11" key="1">
    <citation type="submission" date="2019-02" db="EMBL/GenBank/DDBJ databases">
        <title>Deep-cultivation of Planctomycetes and their phenomic and genomic characterization uncovers novel biology.</title>
        <authorList>
            <person name="Wiegand S."/>
            <person name="Jogler M."/>
            <person name="Boedeker C."/>
            <person name="Pinto D."/>
            <person name="Vollmers J."/>
            <person name="Rivas-Marin E."/>
            <person name="Kohn T."/>
            <person name="Peeters S.H."/>
            <person name="Heuer A."/>
            <person name="Rast P."/>
            <person name="Oberbeckmann S."/>
            <person name="Bunk B."/>
            <person name="Jeske O."/>
            <person name="Meyerdierks A."/>
            <person name="Storesund J.E."/>
            <person name="Kallscheuer N."/>
            <person name="Luecker S."/>
            <person name="Lage O.M."/>
            <person name="Pohl T."/>
            <person name="Merkel B.J."/>
            <person name="Hornburger P."/>
            <person name="Mueller R.-W."/>
            <person name="Bruemmer F."/>
            <person name="Labrenz M."/>
            <person name="Spormann A.M."/>
            <person name="Op den Camp H."/>
            <person name="Overmann J."/>
            <person name="Amann R."/>
            <person name="Jetten M.S.M."/>
            <person name="Mascher T."/>
            <person name="Medema M.H."/>
            <person name="Devos D.P."/>
            <person name="Kaster A.-K."/>
            <person name="Ovreas L."/>
            <person name="Rohde M."/>
            <person name="Galperin M.Y."/>
            <person name="Jogler C."/>
        </authorList>
    </citation>
    <scope>NUCLEOTIDE SEQUENCE [LARGE SCALE GENOMIC DNA]</scope>
    <source>
        <strain evidence="10 11">ElP</strain>
    </source>
</reference>
<dbReference type="PANTHER" id="PTHR11579:SF0">
    <property type="entry name" value="PROTEIN-L-ISOASPARTATE(D-ASPARTATE) O-METHYLTRANSFERASE"/>
    <property type="match status" value="1"/>
</dbReference>
<evidence type="ECO:0000256" key="2">
    <source>
        <dbReference type="ARBA" id="ARBA00005369"/>
    </source>
</evidence>
<keyword evidence="4 7" id="KW-0489">Methyltransferase</keyword>
<feature type="compositionally biased region" description="Basic and acidic residues" evidence="8">
    <location>
        <begin position="243"/>
        <end position="263"/>
    </location>
</feature>
<evidence type="ECO:0000256" key="7">
    <source>
        <dbReference type="HAMAP-Rule" id="MF_00090"/>
    </source>
</evidence>
<keyword evidence="5 7" id="KW-0808">Transferase</keyword>
<dbReference type="KEGG" id="tpla:ElP_58230"/>
<dbReference type="NCBIfam" id="NF001453">
    <property type="entry name" value="PRK00312.1"/>
    <property type="match status" value="1"/>
</dbReference>
<dbReference type="RefSeq" id="WP_145275969.1">
    <property type="nucleotide sequence ID" value="NZ_CP036426.1"/>
</dbReference>
<dbReference type="PANTHER" id="PTHR11579">
    <property type="entry name" value="PROTEIN-L-ISOASPARTATE O-METHYLTRANSFERASE"/>
    <property type="match status" value="1"/>
</dbReference>
<dbReference type="FunFam" id="3.40.50.150:FF:000010">
    <property type="entry name" value="Protein-L-isoaspartate O-methyltransferase"/>
    <property type="match status" value="1"/>
</dbReference>
<comment type="subcellular location">
    <subcellularLocation>
        <location evidence="1 7">Cytoplasm</location>
    </subcellularLocation>
</comment>
<dbReference type="PROSITE" id="PS01279">
    <property type="entry name" value="PCMT"/>
    <property type="match status" value="1"/>
</dbReference>
<evidence type="ECO:0000313" key="10">
    <source>
        <dbReference type="EMBL" id="QDV37876.1"/>
    </source>
</evidence>
<dbReference type="InterPro" id="IPR029063">
    <property type="entry name" value="SAM-dependent_MTases_sf"/>
</dbReference>
<dbReference type="Gene3D" id="3.40.50.150">
    <property type="entry name" value="Vaccinia Virus protein VP39"/>
    <property type="match status" value="1"/>
</dbReference>
<dbReference type="OrthoDB" id="9772751at2"/>
<dbReference type="HAMAP" id="MF_00090">
    <property type="entry name" value="PIMT"/>
    <property type="match status" value="1"/>
</dbReference>
<dbReference type="EC" id="2.1.1.77" evidence="7"/>
<evidence type="ECO:0000313" key="11">
    <source>
        <dbReference type="Proteomes" id="UP000317835"/>
    </source>
</evidence>
<comment type="function">
    <text evidence="7">Catalyzes the methyl esterification of L-isoaspartyl residues in peptides and proteins that result from spontaneous decomposition of normal L-aspartyl and L-asparaginyl residues. It plays a role in the repair and/or degradation of damaged proteins.</text>
</comment>
<gene>
    <name evidence="10" type="primary">pcm_2</name>
    <name evidence="7" type="synonym">pcm</name>
    <name evidence="10" type="ORF">ElP_58230</name>
</gene>
<evidence type="ECO:0000256" key="4">
    <source>
        <dbReference type="ARBA" id="ARBA00022603"/>
    </source>
</evidence>
<dbReference type="Pfam" id="PF01135">
    <property type="entry name" value="PCMT"/>
    <property type="match status" value="1"/>
</dbReference>
<dbReference type="EMBL" id="CP036426">
    <property type="protein sequence ID" value="QDV37876.1"/>
    <property type="molecule type" value="Genomic_DNA"/>
</dbReference>
<dbReference type="GO" id="GO:0005737">
    <property type="term" value="C:cytoplasm"/>
    <property type="evidence" value="ECO:0007669"/>
    <property type="project" value="UniProtKB-SubCell"/>
</dbReference>
<comment type="caution">
    <text evidence="7">Lacks conserved residue(s) required for the propagation of feature annotation.</text>
</comment>
<dbReference type="GO" id="GO:0032259">
    <property type="term" value="P:methylation"/>
    <property type="evidence" value="ECO:0007669"/>
    <property type="project" value="UniProtKB-KW"/>
</dbReference>
<proteinExistence type="inferred from homology"/>
<evidence type="ECO:0000256" key="1">
    <source>
        <dbReference type="ARBA" id="ARBA00004496"/>
    </source>
</evidence>
<dbReference type="SUPFAM" id="SSF53335">
    <property type="entry name" value="S-adenosyl-L-methionine-dependent methyltransferases"/>
    <property type="match status" value="1"/>
</dbReference>
<feature type="region of interest" description="Disordered" evidence="8">
    <location>
        <begin position="240"/>
        <end position="263"/>
    </location>
</feature>
<keyword evidence="6 7" id="KW-0949">S-adenosyl-L-methionine</keyword>
<feature type="chain" id="PRO_5021799602" description="Protein-L-isoaspartate O-methyltransferase" evidence="9">
    <location>
        <begin position="28"/>
        <end position="263"/>
    </location>
</feature>
<keyword evidence="11" id="KW-1185">Reference proteome</keyword>
<feature type="signal peptide" evidence="9">
    <location>
        <begin position="1"/>
        <end position="27"/>
    </location>
</feature>
<keyword evidence="3 7" id="KW-0963">Cytoplasm</keyword>